<keyword evidence="1" id="KW-0378">Hydrolase</keyword>
<evidence type="ECO:0000259" key="2">
    <source>
        <dbReference type="Pfam" id="PF00326"/>
    </source>
</evidence>
<comment type="caution">
    <text evidence="3">The sequence shown here is derived from an EMBL/GenBank/DDBJ whole genome shotgun (WGS) entry which is preliminary data.</text>
</comment>
<dbReference type="InterPro" id="IPR050261">
    <property type="entry name" value="FrsA_esterase"/>
</dbReference>
<accession>A0ABR7TQD2</accession>
<dbReference type="InterPro" id="IPR029058">
    <property type="entry name" value="AB_hydrolase_fold"/>
</dbReference>
<dbReference type="Gene3D" id="3.40.50.1820">
    <property type="entry name" value="alpha/beta hydrolase"/>
    <property type="match status" value="1"/>
</dbReference>
<keyword evidence="4" id="KW-1185">Reference proteome</keyword>
<protein>
    <submittedName>
        <fullName evidence="3">Prolyl oligopeptidase family serine peptidase</fullName>
    </submittedName>
</protein>
<dbReference type="SUPFAM" id="SSF53474">
    <property type="entry name" value="alpha/beta-Hydrolases"/>
    <property type="match status" value="1"/>
</dbReference>
<reference evidence="3 4" key="1">
    <citation type="submission" date="2020-09" db="EMBL/GenBank/DDBJ databases">
        <title>Genome sequences of type strains of Chitinophaga qingshengii and Chitinophaga varians.</title>
        <authorList>
            <person name="Kittiwongwattana C."/>
        </authorList>
    </citation>
    <scope>NUCLEOTIDE SEQUENCE [LARGE SCALE GENOMIC DNA]</scope>
    <source>
        <strain evidence="3 4">JCM 30026</strain>
    </source>
</reference>
<name>A0ABR7TQD2_9BACT</name>
<dbReference type="Pfam" id="PF00326">
    <property type="entry name" value="Peptidase_S9"/>
    <property type="match status" value="1"/>
</dbReference>
<evidence type="ECO:0000256" key="1">
    <source>
        <dbReference type="ARBA" id="ARBA00022801"/>
    </source>
</evidence>
<feature type="domain" description="Peptidase S9 prolyl oligopeptidase catalytic" evidence="2">
    <location>
        <begin position="41"/>
        <end position="139"/>
    </location>
</feature>
<proteinExistence type="predicted"/>
<dbReference type="EMBL" id="JACVFC010000002">
    <property type="protein sequence ID" value="MBC9931767.1"/>
    <property type="molecule type" value="Genomic_DNA"/>
</dbReference>
<organism evidence="3 4">
    <name type="scientific">Chitinophaga qingshengii</name>
    <dbReference type="NCBI Taxonomy" id="1569794"/>
    <lineage>
        <taxon>Bacteria</taxon>
        <taxon>Pseudomonadati</taxon>
        <taxon>Bacteroidota</taxon>
        <taxon>Chitinophagia</taxon>
        <taxon>Chitinophagales</taxon>
        <taxon>Chitinophagaceae</taxon>
        <taxon>Chitinophaga</taxon>
    </lineage>
</organism>
<sequence length="234" mass="25235">MGEIPDDGRLHPAIIWISGGFGNDIGGVWGEHPADNDQAATPFRKAGVVMMFPSQRGGNGNPGYDESGFGEIDDILAAADFLAKQKGIDTNRIYLGGHSTGGTKVLLAAECSKRFRAVFSFGPALSMDNYGAEELAYDTKDKRESELRSPMNWLPSISTPVFVFEGKGGNAEMLQALSELSENPRNPYTHYYLIRGKNHFSVLQPVCKLLAAAVVADTTAKVTMDFGEALSALK</sequence>
<dbReference type="PANTHER" id="PTHR22946:SF9">
    <property type="entry name" value="POLYKETIDE TRANSFERASE AF380"/>
    <property type="match status" value="1"/>
</dbReference>
<evidence type="ECO:0000313" key="4">
    <source>
        <dbReference type="Proteomes" id="UP000659124"/>
    </source>
</evidence>
<evidence type="ECO:0000313" key="3">
    <source>
        <dbReference type="EMBL" id="MBC9931767.1"/>
    </source>
</evidence>
<dbReference type="PANTHER" id="PTHR22946">
    <property type="entry name" value="DIENELACTONE HYDROLASE DOMAIN-CONTAINING PROTEIN-RELATED"/>
    <property type="match status" value="1"/>
</dbReference>
<dbReference type="Proteomes" id="UP000659124">
    <property type="component" value="Unassembled WGS sequence"/>
</dbReference>
<gene>
    <name evidence="3" type="ORF">ICL07_15375</name>
</gene>
<dbReference type="InterPro" id="IPR001375">
    <property type="entry name" value="Peptidase_S9_cat"/>
</dbReference>